<organism evidence="2 3">
    <name type="scientific">Trichoglossum hirsutum</name>
    <dbReference type="NCBI Taxonomy" id="265104"/>
    <lineage>
        <taxon>Eukaryota</taxon>
        <taxon>Fungi</taxon>
        <taxon>Dikarya</taxon>
        <taxon>Ascomycota</taxon>
        <taxon>Pezizomycotina</taxon>
        <taxon>Geoglossomycetes</taxon>
        <taxon>Geoglossales</taxon>
        <taxon>Geoglossaceae</taxon>
        <taxon>Trichoglossum</taxon>
    </lineage>
</organism>
<protein>
    <submittedName>
        <fullName evidence="2">Uncharacterized protein</fullName>
    </submittedName>
</protein>
<accession>A0A9P8L3M1</accession>
<comment type="caution">
    <text evidence="2">The sequence shown here is derived from an EMBL/GenBank/DDBJ whole genome shotgun (WGS) entry which is preliminary data.</text>
</comment>
<gene>
    <name evidence="2" type="ORF">GP486_006515</name>
</gene>
<sequence length="449" mass="50891">MNPTDSTAYLFDNGTSCMAYSLPPNNNNNMPPILYPPDISSPYPGISADWAAASHGQSHVRYVSSGNGKKTNRLPGATVELPGATVEPSFMSLEVVAQKPLLRAHEPFLPGHKRKLSGPPEMHGNHVTEEEEEEEEANSGEAPSQVPAHRRTTPSNAIRPSSMKAVSSRARRANFNGSQVYPPLPDAPEQWSVFQYTRTGELVPRFYTVDQISDFLYHHPLHVNQFGIEDSRNSGLEIFIQRTPADSSRRYPTSTSSLCRFEKCFIDGKTIQVGHFRVCFREDRTPFHRDPYHNAGYVHLFCLEYYLNFPDIVRRLNVKADTRRFVHEPQKKGPGPMELVRCVERAAVSFIAECRDFTLSGYPSLFEINRGVHEGTLTYRLHMAKIEDECPVRAKVREQRGSKFTHNSHLGNLRLFRTRTETLRAQRLLRQGRGIQQGKPGKMMEERLG</sequence>
<dbReference type="EMBL" id="JAGHQM010001486">
    <property type="protein sequence ID" value="KAH0553417.1"/>
    <property type="molecule type" value="Genomic_DNA"/>
</dbReference>
<dbReference type="AlphaFoldDB" id="A0A9P8L3M1"/>
<evidence type="ECO:0000313" key="2">
    <source>
        <dbReference type="EMBL" id="KAH0553417.1"/>
    </source>
</evidence>
<feature type="region of interest" description="Disordered" evidence="1">
    <location>
        <begin position="109"/>
        <end position="171"/>
    </location>
</feature>
<name>A0A9P8L3M1_9PEZI</name>
<keyword evidence="3" id="KW-1185">Reference proteome</keyword>
<evidence type="ECO:0000256" key="1">
    <source>
        <dbReference type="SAM" id="MobiDB-lite"/>
    </source>
</evidence>
<dbReference type="Proteomes" id="UP000750711">
    <property type="component" value="Unassembled WGS sequence"/>
</dbReference>
<evidence type="ECO:0000313" key="3">
    <source>
        <dbReference type="Proteomes" id="UP000750711"/>
    </source>
</evidence>
<proteinExistence type="predicted"/>
<feature type="compositionally biased region" description="Acidic residues" evidence="1">
    <location>
        <begin position="129"/>
        <end position="138"/>
    </location>
</feature>
<reference evidence="2" key="1">
    <citation type="submission" date="2021-03" db="EMBL/GenBank/DDBJ databases">
        <title>Comparative genomics and phylogenomic investigation of the class Geoglossomycetes provide insights into ecological specialization and systematics.</title>
        <authorList>
            <person name="Melie T."/>
            <person name="Pirro S."/>
            <person name="Miller A.N."/>
            <person name="Quandt A."/>
        </authorList>
    </citation>
    <scope>NUCLEOTIDE SEQUENCE</scope>
    <source>
        <strain evidence="2">CAQ_001_2017</strain>
    </source>
</reference>